<dbReference type="Gene3D" id="1.10.8.270">
    <property type="entry name" value="putative rabgap domain of human tbc1 domain family member 14 like domains"/>
    <property type="match status" value="1"/>
</dbReference>
<name>A0A3N4IGP5_ASCIM</name>
<dbReference type="Pfam" id="PF22874">
    <property type="entry name" value="SBE2_M"/>
    <property type="match status" value="1"/>
</dbReference>
<dbReference type="Gene3D" id="1.10.472.80">
    <property type="entry name" value="Ypt/Rab-GAP domain of gyp1p, domain 3"/>
    <property type="match status" value="1"/>
</dbReference>
<sequence length="400" mass="44767">PRSKSWSDAMSELGQDAKELTEALEEFSLSQEGEGHTNKPLPPPAPRPHTITLPPLQGPSPIIDPLPISKEKASVLSRTRPSWLPPKNPSEEKRHLREYKRMMAAAAETERRKRARAVAAAEAEERRLEELTHLWHSRVLPNFAEARAREGTREMWWRGIPRQVRGTVWARAIGNGMCVSESTFAVALNSARQLEQSLVNANSVQTDRDRAVFGLIRRDVAALSAEYEDISLSRGYEPGAFGKRLGEVLYAYAWYRRDVGYIHGIHGIAGLLLLNMNKIDAFIALANILNTPLPLAFLTNDAVALAKIYHETAELLRYKYGRLHTHLTKTLGLQNEAWLEPLMSSCLTRRLPVEVQERLWDVLVFEGGAFLVRATVGVVGMLEGRLYGGREEVEGGLGWG</sequence>
<dbReference type="PANTHER" id="PTHR47219:SF15">
    <property type="entry name" value="TBC1 DOMAIN FAMILY MEMBER 12 ISOFORM X1"/>
    <property type="match status" value="1"/>
</dbReference>
<dbReference type="EMBL" id="ML119656">
    <property type="protein sequence ID" value="RPA84999.1"/>
    <property type="molecule type" value="Genomic_DNA"/>
</dbReference>
<feature type="domain" description="Rab-GAP TBC" evidence="2">
    <location>
        <begin position="159"/>
        <end position="367"/>
    </location>
</feature>
<evidence type="ECO:0000259" key="2">
    <source>
        <dbReference type="PROSITE" id="PS50086"/>
    </source>
</evidence>
<dbReference type="GO" id="GO:0031267">
    <property type="term" value="F:small GTPase binding"/>
    <property type="evidence" value="ECO:0007669"/>
    <property type="project" value="TreeGrafter"/>
</dbReference>
<dbReference type="PANTHER" id="PTHR47219">
    <property type="entry name" value="RAB GTPASE-ACTIVATING PROTEIN 1-LIKE"/>
    <property type="match status" value="1"/>
</dbReference>
<reference evidence="3 4" key="1">
    <citation type="journal article" date="2018" name="Nat. Ecol. Evol.">
        <title>Pezizomycetes genomes reveal the molecular basis of ectomycorrhizal truffle lifestyle.</title>
        <authorList>
            <person name="Murat C."/>
            <person name="Payen T."/>
            <person name="Noel B."/>
            <person name="Kuo A."/>
            <person name="Morin E."/>
            <person name="Chen J."/>
            <person name="Kohler A."/>
            <person name="Krizsan K."/>
            <person name="Balestrini R."/>
            <person name="Da Silva C."/>
            <person name="Montanini B."/>
            <person name="Hainaut M."/>
            <person name="Levati E."/>
            <person name="Barry K.W."/>
            <person name="Belfiori B."/>
            <person name="Cichocki N."/>
            <person name="Clum A."/>
            <person name="Dockter R.B."/>
            <person name="Fauchery L."/>
            <person name="Guy J."/>
            <person name="Iotti M."/>
            <person name="Le Tacon F."/>
            <person name="Lindquist E.A."/>
            <person name="Lipzen A."/>
            <person name="Malagnac F."/>
            <person name="Mello A."/>
            <person name="Molinier V."/>
            <person name="Miyauchi S."/>
            <person name="Poulain J."/>
            <person name="Riccioni C."/>
            <person name="Rubini A."/>
            <person name="Sitrit Y."/>
            <person name="Splivallo R."/>
            <person name="Traeger S."/>
            <person name="Wang M."/>
            <person name="Zifcakova L."/>
            <person name="Wipf D."/>
            <person name="Zambonelli A."/>
            <person name="Paolocci F."/>
            <person name="Nowrousian M."/>
            <person name="Ottonello S."/>
            <person name="Baldrian P."/>
            <person name="Spatafora J.W."/>
            <person name="Henrissat B."/>
            <person name="Nagy L.G."/>
            <person name="Aury J.M."/>
            <person name="Wincker P."/>
            <person name="Grigoriev I.V."/>
            <person name="Bonfante P."/>
            <person name="Martin F.M."/>
        </authorList>
    </citation>
    <scope>NUCLEOTIDE SEQUENCE [LARGE SCALE GENOMIC DNA]</scope>
    <source>
        <strain evidence="3 4">RN42</strain>
    </source>
</reference>
<dbReference type="GO" id="GO:0005096">
    <property type="term" value="F:GTPase activator activity"/>
    <property type="evidence" value="ECO:0007669"/>
    <property type="project" value="TreeGrafter"/>
</dbReference>
<feature type="non-terminal residue" evidence="3">
    <location>
        <position position="1"/>
    </location>
</feature>
<feature type="non-terminal residue" evidence="3">
    <location>
        <position position="400"/>
    </location>
</feature>
<dbReference type="AlphaFoldDB" id="A0A3N4IGP5"/>
<dbReference type="InterPro" id="IPR035969">
    <property type="entry name" value="Rab-GAP_TBC_sf"/>
</dbReference>
<dbReference type="SMART" id="SM00164">
    <property type="entry name" value="TBC"/>
    <property type="match status" value="1"/>
</dbReference>
<dbReference type="STRING" id="1160509.A0A3N4IGP5"/>
<dbReference type="Proteomes" id="UP000275078">
    <property type="component" value="Unassembled WGS sequence"/>
</dbReference>
<gene>
    <name evidence="3" type="ORF">BJ508DRAFT_191762</name>
</gene>
<dbReference type="OrthoDB" id="289721at2759"/>
<dbReference type="SUPFAM" id="SSF47923">
    <property type="entry name" value="Ypt/Rab-GAP domain of gyp1p"/>
    <property type="match status" value="2"/>
</dbReference>
<evidence type="ECO:0000313" key="4">
    <source>
        <dbReference type="Proteomes" id="UP000275078"/>
    </source>
</evidence>
<dbReference type="Gene3D" id="1.10.10.750">
    <property type="entry name" value="Ypt/Rab-GAP domain of gyp1p, domain 1"/>
    <property type="match status" value="1"/>
</dbReference>
<accession>A0A3N4IGP5</accession>
<evidence type="ECO:0000313" key="3">
    <source>
        <dbReference type="EMBL" id="RPA84999.1"/>
    </source>
</evidence>
<protein>
    <submittedName>
        <fullName evidence="3">RabGAP/TBC</fullName>
    </submittedName>
</protein>
<dbReference type="PROSITE" id="PS50086">
    <property type="entry name" value="TBC_RABGAP"/>
    <property type="match status" value="1"/>
</dbReference>
<organism evidence="3 4">
    <name type="scientific">Ascobolus immersus RN42</name>
    <dbReference type="NCBI Taxonomy" id="1160509"/>
    <lineage>
        <taxon>Eukaryota</taxon>
        <taxon>Fungi</taxon>
        <taxon>Dikarya</taxon>
        <taxon>Ascomycota</taxon>
        <taxon>Pezizomycotina</taxon>
        <taxon>Pezizomycetes</taxon>
        <taxon>Pezizales</taxon>
        <taxon>Ascobolaceae</taxon>
        <taxon>Ascobolus</taxon>
    </lineage>
</organism>
<dbReference type="InterPro" id="IPR053949">
    <property type="entry name" value="SBE2/SBE22_M"/>
</dbReference>
<evidence type="ECO:0000256" key="1">
    <source>
        <dbReference type="SAM" id="MobiDB-lite"/>
    </source>
</evidence>
<dbReference type="InterPro" id="IPR050302">
    <property type="entry name" value="Rab_GAP_TBC_domain"/>
</dbReference>
<proteinExistence type="predicted"/>
<dbReference type="Pfam" id="PF00566">
    <property type="entry name" value="RabGAP-TBC"/>
    <property type="match status" value="1"/>
</dbReference>
<dbReference type="InterPro" id="IPR000195">
    <property type="entry name" value="Rab-GAP-TBC_dom"/>
</dbReference>
<keyword evidence="4" id="KW-1185">Reference proteome</keyword>
<feature type="region of interest" description="Disordered" evidence="1">
    <location>
        <begin position="28"/>
        <end position="64"/>
    </location>
</feature>